<evidence type="ECO:0000313" key="4">
    <source>
        <dbReference type="Proteomes" id="UP000014803"/>
    </source>
</evidence>
<dbReference type="PANTHER" id="PTHR46797:SF1">
    <property type="entry name" value="METHYLPHOSPHONATE SYNTHASE"/>
    <property type="match status" value="1"/>
</dbReference>
<keyword evidence="1" id="KW-0238">DNA-binding</keyword>
<dbReference type="SUPFAM" id="SSF47413">
    <property type="entry name" value="lambda repressor-like DNA-binding domains"/>
    <property type="match status" value="1"/>
</dbReference>
<dbReference type="InterPro" id="IPR001387">
    <property type="entry name" value="Cro/C1-type_HTH"/>
</dbReference>
<organism evidence="3 4">
    <name type="scientific">Sorangium cellulosum So0157-2</name>
    <dbReference type="NCBI Taxonomy" id="1254432"/>
    <lineage>
        <taxon>Bacteria</taxon>
        <taxon>Pseudomonadati</taxon>
        <taxon>Myxococcota</taxon>
        <taxon>Polyangia</taxon>
        <taxon>Polyangiales</taxon>
        <taxon>Polyangiaceae</taxon>
        <taxon>Sorangium</taxon>
    </lineage>
</organism>
<feature type="domain" description="HTH cro/C1-type" evidence="2">
    <location>
        <begin position="15"/>
        <end position="69"/>
    </location>
</feature>
<dbReference type="OrthoDB" id="9803379at2"/>
<dbReference type="Pfam" id="PF13560">
    <property type="entry name" value="HTH_31"/>
    <property type="match status" value="1"/>
</dbReference>
<dbReference type="InterPro" id="IPR010982">
    <property type="entry name" value="Lambda_DNA-bd_dom_sf"/>
</dbReference>
<dbReference type="PROSITE" id="PS50943">
    <property type="entry name" value="HTH_CROC1"/>
    <property type="match status" value="1"/>
</dbReference>
<dbReference type="GO" id="GO:0005829">
    <property type="term" value="C:cytosol"/>
    <property type="evidence" value="ECO:0007669"/>
    <property type="project" value="TreeGrafter"/>
</dbReference>
<dbReference type="GO" id="GO:0003677">
    <property type="term" value="F:DNA binding"/>
    <property type="evidence" value="ECO:0007669"/>
    <property type="project" value="UniProtKB-KW"/>
</dbReference>
<evidence type="ECO:0000256" key="1">
    <source>
        <dbReference type="ARBA" id="ARBA00023125"/>
    </source>
</evidence>
<gene>
    <name evidence="3" type="ORF">SCE1572_14000</name>
</gene>
<reference evidence="3 4" key="1">
    <citation type="journal article" date="2013" name="Sci. Rep.">
        <title>Extraordinary expansion of a Sorangium cellulosum genome from an alkaline milieu.</title>
        <authorList>
            <person name="Han K."/>
            <person name="Li Z.F."/>
            <person name="Peng R."/>
            <person name="Zhu L.P."/>
            <person name="Zhou T."/>
            <person name="Wang L.G."/>
            <person name="Li S.G."/>
            <person name="Zhang X.B."/>
            <person name="Hu W."/>
            <person name="Wu Z.H."/>
            <person name="Qin N."/>
            <person name="Li Y.Z."/>
        </authorList>
    </citation>
    <scope>NUCLEOTIDE SEQUENCE [LARGE SCALE GENOMIC DNA]</scope>
    <source>
        <strain evidence="3 4">So0157-2</strain>
    </source>
</reference>
<sequence>MEDPDQVIEAVGRRIGELRARAGQTQAEVAEALGTTVSNFQRIEAGEQNLTLRTMARIANVIGVTVAEFFTKPELPERKRGRPRKQPPG</sequence>
<dbReference type="PANTHER" id="PTHR46797">
    <property type="entry name" value="HTH-TYPE TRANSCRIPTIONAL REGULATOR"/>
    <property type="match status" value="1"/>
</dbReference>
<dbReference type="KEGG" id="scu:SCE1572_14000"/>
<dbReference type="SMART" id="SM00530">
    <property type="entry name" value="HTH_XRE"/>
    <property type="match status" value="1"/>
</dbReference>
<name>S4XSQ3_SORCE</name>
<dbReference type="RefSeq" id="WP_020734766.1">
    <property type="nucleotide sequence ID" value="NC_021658.1"/>
</dbReference>
<evidence type="ECO:0000259" key="2">
    <source>
        <dbReference type="PROSITE" id="PS50943"/>
    </source>
</evidence>
<accession>S4XSQ3</accession>
<protein>
    <recommendedName>
        <fullName evidence="2">HTH cro/C1-type domain-containing protein</fullName>
    </recommendedName>
</protein>
<dbReference type="Gene3D" id="1.10.260.40">
    <property type="entry name" value="lambda repressor-like DNA-binding domains"/>
    <property type="match status" value="1"/>
</dbReference>
<dbReference type="AlphaFoldDB" id="S4XSQ3"/>
<dbReference type="PATRIC" id="fig|1254432.3.peg.3153"/>
<proteinExistence type="predicted"/>
<dbReference type="InterPro" id="IPR050807">
    <property type="entry name" value="TransReg_Diox_bact_type"/>
</dbReference>
<dbReference type="GO" id="GO:0003700">
    <property type="term" value="F:DNA-binding transcription factor activity"/>
    <property type="evidence" value="ECO:0007669"/>
    <property type="project" value="TreeGrafter"/>
</dbReference>
<evidence type="ECO:0000313" key="3">
    <source>
        <dbReference type="EMBL" id="AGP35544.1"/>
    </source>
</evidence>
<dbReference type="HOGENOM" id="CLU_066192_29_1_7"/>
<dbReference type="CDD" id="cd00093">
    <property type="entry name" value="HTH_XRE"/>
    <property type="match status" value="1"/>
</dbReference>
<dbReference type="Proteomes" id="UP000014803">
    <property type="component" value="Chromosome"/>
</dbReference>
<dbReference type="EMBL" id="CP003969">
    <property type="protein sequence ID" value="AGP35544.1"/>
    <property type="molecule type" value="Genomic_DNA"/>
</dbReference>
<dbReference type="eggNOG" id="COG1396">
    <property type="taxonomic scope" value="Bacteria"/>
</dbReference>
<dbReference type="STRING" id="1254432.SCE1572_14000"/>